<organism evidence="1 2">
    <name type="scientific">Streptomonospora litoralis</name>
    <dbReference type="NCBI Taxonomy" id="2498135"/>
    <lineage>
        <taxon>Bacteria</taxon>
        <taxon>Bacillati</taxon>
        <taxon>Actinomycetota</taxon>
        <taxon>Actinomycetes</taxon>
        <taxon>Streptosporangiales</taxon>
        <taxon>Nocardiopsidaceae</taxon>
        <taxon>Streptomonospora</taxon>
    </lineage>
</organism>
<dbReference type="Proteomes" id="UP000292235">
    <property type="component" value="Chromosome"/>
</dbReference>
<dbReference type="OrthoDB" id="4555383at2"/>
<dbReference type="InterPro" id="IPR036628">
    <property type="entry name" value="Clp_N_dom_sf"/>
</dbReference>
<protein>
    <submittedName>
        <fullName evidence="1">Uncharacterized protein</fullName>
    </submittedName>
</protein>
<name>A0A4P6PY85_9ACTN</name>
<dbReference type="SUPFAM" id="SSF81923">
    <property type="entry name" value="Double Clp-N motif"/>
    <property type="match status" value="1"/>
</dbReference>
<proteinExistence type="predicted"/>
<dbReference type="AlphaFoldDB" id="A0A4P6PY85"/>
<sequence length="100" mass="10728">MDTTGIDLTPRSRHVLQAAAHIARRHREAAGAPTGAVPVVGVEHLFLAILQEEDGVPVQAIRAEADIHRMIDDVLRVMVGASYLDGIGAEPAPPWPGRPR</sequence>
<reference evidence="1 2" key="1">
    <citation type="submission" date="2019-02" db="EMBL/GenBank/DDBJ databases">
        <authorList>
            <person name="Khodamoradi S."/>
            <person name="Hahnke R.L."/>
            <person name="Kaempfer P."/>
            <person name="Schumann P."/>
            <person name="Rohde M."/>
            <person name="Steinert M."/>
            <person name="Luzhetskyy A."/>
            <person name="Wink J."/>
            <person name="Ruckert C."/>
        </authorList>
    </citation>
    <scope>NUCLEOTIDE SEQUENCE [LARGE SCALE GENOMIC DNA]</scope>
    <source>
        <strain evidence="1 2">M2</strain>
    </source>
</reference>
<evidence type="ECO:0000313" key="1">
    <source>
        <dbReference type="EMBL" id="QBI53246.1"/>
    </source>
</evidence>
<dbReference type="Gene3D" id="1.10.1780.10">
    <property type="entry name" value="Clp, N-terminal domain"/>
    <property type="match status" value="1"/>
</dbReference>
<keyword evidence="2" id="KW-1185">Reference proteome</keyword>
<gene>
    <name evidence="1" type="ORF">EKD16_07250</name>
</gene>
<dbReference type="KEGG" id="strr:EKD16_07250"/>
<evidence type="ECO:0000313" key="2">
    <source>
        <dbReference type="Proteomes" id="UP000292235"/>
    </source>
</evidence>
<dbReference type="EMBL" id="CP036455">
    <property type="protein sequence ID" value="QBI53246.1"/>
    <property type="molecule type" value="Genomic_DNA"/>
</dbReference>
<dbReference type="RefSeq" id="WP_131097643.1">
    <property type="nucleotide sequence ID" value="NZ_CP036455.1"/>
</dbReference>
<accession>A0A4P6PY85</accession>